<keyword evidence="4" id="KW-1185">Reference proteome</keyword>
<dbReference type="GO" id="GO:0016787">
    <property type="term" value="F:hydrolase activity"/>
    <property type="evidence" value="ECO:0007669"/>
    <property type="project" value="UniProtKB-KW"/>
</dbReference>
<dbReference type="PROSITE" id="PS51257">
    <property type="entry name" value="PROKAR_LIPOPROTEIN"/>
    <property type="match status" value="1"/>
</dbReference>
<organism evidence="3 4">
    <name type="scientific">Nocardia halotolerans</name>
    <dbReference type="NCBI Taxonomy" id="1755878"/>
    <lineage>
        <taxon>Bacteria</taxon>
        <taxon>Bacillati</taxon>
        <taxon>Actinomycetota</taxon>
        <taxon>Actinomycetes</taxon>
        <taxon>Mycobacteriales</taxon>
        <taxon>Nocardiaceae</taxon>
        <taxon>Nocardia</taxon>
    </lineage>
</organism>
<dbReference type="EC" id="3.-.-.-" evidence="3"/>
<dbReference type="InterPro" id="IPR001466">
    <property type="entry name" value="Beta-lactam-related"/>
</dbReference>
<evidence type="ECO:0000313" key="4">
    <source>
        <dbReference type="Proteomes" id="UP001595844"/>
    </source>
</evidence>
<gene>
    <name evidence="3" type="ORF">ACFO5K_03910</name>
</gene>
<name>A0ABV8VBG5_9NOCA</name>
<dbReference type="SUPFAM" id="SSF56601">
    <property type="entry name" value="beta-lactamase/transpeptidase-like"/>
    <property type="match status" value="1"/>
</dbReference>
<feature type="domain" description="Beta-lactamase-related" evidence="2">
    <location>
        <begin position="50"/>
        <end position="354"/>
    </location>
</feature>
<keyword evidence="1" id="KW-0732">Signal</keyword>
<dbReference type="PANTHER" id="PTHR46825:SF7">
    <property type="entry name" value="D-ALANYL-D-ALANINE CARBOXYPEPTIDASE"/>
    <property type="match status" value="1"/>
</dbReference>
<feature type="signal peptide" evidence="1">
    <location>
        <begin position="1"/>
        <end position="23"/>
    </location>
</feature>
<evidence type="ECO:0000259" key="2">
    <source>
        <dbReference type="Pfam" id="PF00144"/>
    </source>
</evidence>
<reference evidence="4" key="1">
    <citation type="journal article" date="2019" name="Int. J. Syst. Evol. Microbiol.">
        <title>The Global Catalogue of Microorganisms (GCM) 10K type strain sequencing project: providing services to taxonomists for standard genome sequencing and annotation.</title>
        <authorList>
            <consortium name="The Broad Institute Genomics Platform"/>
            <consortium name="The Broad Institute Genome Sequencing Center for Infectious Disease"/>
            <person name="Wu L."/>
            <person name="Ma J."/>
        </authorList>
    </citation>
    <scope>NUCLEOTIDE SEQUENCE [LARGE SCALE GENOMIC DNA]</scope>
    <source>
        <strain evidence="4">IBRC-M 10490</strain>
    </source>
</reference>
<protein>
    <submittedName>
        <fullName evidence="3">Serine hydrolase domain-containing protein</fullName>
        <ecNumber evidence="3">3.-.-.-</ecNumber>
    </submittedName>
</protein>
<dbReference type="EMBL" id="JBHSDL010000005">
    <property type="protein sequence ID" value="MFC4373239.1"/>
    <property type="molecule type" value="Genomic_DNA"/>
</dbReference>
<dbReference type="RefSeq" id="WP_378555811.1">
    <property type="nucleotide sequence ID" value="NZ_JBHSDL010000005.1"/>
</dbReference>
<dbReference type="InterPro" id="IPR012338">
    <property type="entry name" value="Beta-lactam/transpept-like"/>
</dbReference>
<sequence>MKIPLAILIGVATLTLGACTVQPASSETEAARTGSELDPVALRSALDAVHDAGMIGAYLEVRQDDRVWNGAAGVADVDSGEPIGPDMVHRIGSITKTFVAAAIMQQVEQGRIGLDTSIGTYLPHLVPGARGTEITVRMLLNNTSGLAEHLPYSFPSLAAFFGGAHLSSQSLDEHRFTQFDPIELIEMGVSAPATGEPGSTPGVYSNTNYLLLAQLLEQVTGTAFETYVTENVIERAGLEHTAFPTEPTLSAPHPRMYEALFGVLDPPRDYSVYNMSWAMAGAGLVSTMSDLNRFYRMLLDGQIVSPESLAQMQRTVPVIALDGTQIEYGLGLHKVRSPGGEVFWGHDGSVFGAQALSLTSADGTRQLSVALNLVRWNEMGADGKPKPHPIDDALTDLYQVAMGEK</sequence>
<accession>A0ABV8VBG5</accession>
<dbReference type="Gene3D" id="3.40.710.10">
    <property type="entry name" value="DD-peptidase/beta-lactamase superfamily"/>
    <property type="match status" value="1"/>
</dbReference>
<evidence type="ECO:0000313" key="3">
    <source>
        <dbReference type="EMBL" id="MFC4373239.1"/>
    </source>
</evidence>
<feature type="chain" id="PRO_5047106792" evidence="1">
    <location>
        <begin position="24"/>
        <end position="405"/>
    </location>
</feature>
<comment type="caution">
    <text evidence="3">The sequence shown here is derived from an EMBL/GenBank/DDBJ whole genome shotgun (WGS) entry which is preliminary data.</text>
</comment>
<proteinExistence type="predicted"/>
<dbReference type="Proteomes" id="UP001595844">
    <property type="component" value="Unassembled WGS sequence"/>
</dbReference>
<dbReference type="PANTHER" id="PTHR46825">
    <property type="entry name" value="D-ALANYL-D-ALANINE-CARBOXYPEPTIDASE/ENDOPEPTIDASE AMPH"/>
    <property type="match status" value="1"/>
</dbReference>
<evidence type="ECO:0000256" key="1">
    <source>
        <dbReference type="SAM" id="SignalP"/>
    </source>
</evidence>
<dbReference type="InterPro" id="IPR050491">
    <property type="entry name" value="AmpC-like"/>
</dbReference>
<keyword evidence="3" id="KW-0378">Hydrolase</keyword>
<dbReference type="Pfam" id="PF00144">
    <property type="entry name" value="Beta-lactamase"/>
    <property type="match status" value="1"/>
</dbReference>